<dbReference type="GO" id="GO:0003735">
    <property type="term" value="F:structural constituent of ribosome"/>
    <property type="evidence" value="ECO:0007669"/>
    <property type="project" value="InterPro"/>
</dbReference>
<dbReference type="Proteomes" id="UP000094385">
    <property type="component" value="Unassembled WGS sequence"/>
</dbReference>
<keyword evidence="3 6" id="KW-0687">Ribonucleoprotein</keyword>
<protein>
    <recommendedName>
        <fullName evidence="4">Small ribosomal subunit protein uS9m</fullName>
    </recommendedName>
    <alternativeName>
        <fullName evidence="5">37S ribosomal protein S9, mitochondrial</fullName>
    </alternativeName>
</protein>
<evidence type="ECO:0000256" key="3">
    <source>
        <dbReference type="ARBA" id="ARBA00023274"/>
    </source>
</evidence>
<dbReference type="Pfam" id="PF00380">
    <property type="entry name" value="Ribosomal_S9"/>
    <property type="match status" value="1"/>
</dbReference>
<organism evidence="7 8">
    <name type="scientific">Lipomyces starkeyi NRRL Y-11557</name>
    <dbReference type="NCBI Taxonomy" id="675824"/>
    <lineage>
        <taxon>Eukaryota</taxon>
        <taxon>Fungi</taxon>
        <taxon>Dikarya</taxon>
        <taxon>Ascomycota</taxon>
        <taxon>Saccharomycotina</taxon>
        <taxon>Lipomycetes</taxon>
        <taxon>Lipomycetales</taxon>
        <taxon>Lipomycetaceae</taxon>
        <taxon>Lipomyces</taxon>
    </lineage>
</organism>
<dbReference type="GO" id="GO:0006412">
    <property type="term" value="P:translation"/>
    <property type="evidence" value="ECO:0007669"/>
    <property type="project" value="InterPro"/>
</dbReference>
<proteinExistence type="inferred from homology"/>
<dbReference type="SUPFAM" id="SSF54211">
    <property type="entry name" value="Ribosomal protein S5 domain 2-like"/>
    <property type="match status" value="1"/>
</dbReference>
<dbReference type="InterPro" id="IPR020574">
    <property type="entry name" value="Ribosomal_uS9_CS"/>
</dbReference>
<dbReference type="InterPro" id="IPR020568">
    <property type="entry name" value="Ribosomal_Su5_D2-typ_SF"/>
</dbReference>
<dbReference type="AlphaFoldDB" id="A0A1E3Q1V9"/>
<dbReference type="PROSITE" id="PS00360">
    <property type="entry name" value="RIBOSOMAL_S9"/>
    <property type="match status" value="1"/>
</dbReference>
<dbReference type="PANTHER" id="PTHR21569:SF1">
    <property type="entry name" value="SMALL RIBOSOMAL SUBUNIT PROTEIN US9M"/>
    <property type="match status" value="1"/>
</dbReference>
<sequence>MACYRQTLPGIINRTADIPRTLLLRPLTARSFHSSSTRLEEEVEISEVPAISSKRPAYLDFARVPRRAIDVWEPWNDYKEAFEGKKMEQAKRILPRNANGEEILPLLRDVPVSPSYFTAAWFHTDRLLELRALDRKFSALPRLADGVDDGFKPMTYSEYIGTDPSGLSRHGDYNAIKAILQRLARIRPDVRPIEVNRLLAQFANSAITRSTMPERRKIDVLGRAMGRGKRKDARATVWIVRGEGQVLVNGKRLTDVFNRVGDREAILRPLSVVGQLTSYNIFALVRGGGTTGQAGALSLGLAKALVRYNPQFSNVLRKADALKQDLRVVERKKPGKVKARKAPQWVKR</sequence>
<evidence type="ECO:0000256" key="4">
    <source>
        <dbReference type="ARBA" id="ARBA00039318"/>
    </source>
</evidence>
<accession>A0A1E3Q1V9</accession>
<gene>
    <name evidence="7" type="ORF">LIPSTDRAFT_73417</name>
</gene>
<keyword evidence="8" id="KW-1185">Reference proteome</keyword>
<dbReference type="NCBIfam" id="NF001099">
    <property type="entry name" value="PRK00132.1"/>
    <property type="match status" value="1"/>
</dbReference>
<dbReference type="GO" id="GO:0005763">
    <property type="term" value="C:mitochondrial small ribosomal subunit"/>
    <property type="evidence" value="ECO:0007669"/>
    <property type="project" value="TreeGrafter"/>
</dbReference>
<evidence type="ECO:0000256" key="2">
    <source>
        <dbReference type="ARBA" id="ARBA00022980"/>
    </source>
</evidence>
<dbReference type="InterPro" id="IPR000754">
    <property type="entry name" value="Ribosomal_uS9"/>
</dbReference>
<dbReference type="OrthoDB" id="10254627at2759"/>
<keyword evidence="2 6" id="KW-0689">Ribosomal protein</keyword>
<dbReference type="InterPro" id="IPR014721">
    <property type="entry name" value="Ribsml_uS5_D2-typ_fold_subgr"/>
</dbReference>
<dbReference type="GO" id="GO:0003723">
    <property type="term" value="F:RNA binding"/>
    <property type="evidence" value="ECO:0007669"/>
    <property type="project" value="TreeGrafter"/>
</dbReference>
<dbReference type="PANTHER" id="PTHR21569">
    <property type="entry name" value="RIBOSOMAL PROTEIN S9"/>
    <property type="match status" value="1"/>
</dbReference>
<evidence type="ECO:0000313" key="7">
    <source>
        <dbReference type="EMBL" id="ODQ71689.1"/>
    </source>
</evidence>
<reference evidence="7 8" key="1">
    <citation type="journal article" date="2016" name="Proc. Natl. Acad. Sci. U.S.A.">
        <title>Comparative genomics of biotechnologically important yeasts.</title>
        <authorList>
            <person name="Riley R."/>
            <person name="Haridas S."/>
            <person name="Wolfe K.H."/>
            <person name="Lopes M.R."/>
            <person name="Hittinger C.T."/>
            <person name="Goeker M."/>
            <person name="Salamov A.A."/>
            <person name="Wisecaver J.H."/>
            <person name="Long T.M."/>
            <person name="Calvey C.H."/>
            <person name="Aerts A.L."/>
            <person name="Barry K.W."/>
            <person name="Choi C."/>
            <person name="Clum A."/>
            <person name="Coughlan A.Y."/>
            <person name="Deshpande S."/>
            <person name="Douglass A.P."/>
            <person name="Hanson S.J."/>
            <person name="Klenk H.-P."/>
            <person name="LaButti K.M."/>
            <person name="Lapidus A."/>
            <person name="Lindquist E.A."/>
            <person name="Lipzen A.M."/>
            <person name="Meier-Kolthoff J.P."/>
            <person name="Ohm R.A."/>
            <person name="Otillar R.P."/>
            <person name="Pangilinan J.L."/>
            <person name="Peng Y."/>
            <person name="Rokas A."/>
            <person name="Rosa C.A."/>
            <person name="Scheuner C."/>
            <person name="Sibirny A.A."/>
            <person name="Slot J.C."/>
            <person name="Stielow J.B."/>
            <person name="Sun H."/>
            <person name="Kurtzman C.P."/>
            <person name="Blackwell M."/>
            <person name="Grigoriev I.V."/>
            <person name="Jeffries T.W."/>
        </authorList>
    </citation>
    <scope>NUCLEOTIDE SEQUENCE [LARGE SCALE GENOMIC DNA]</scope>
    <source>
        <strain evidence="7 8">NRRL Y-11557</strain>
    </source>
</reference>
<comment type="similarity">
    <text evidence="1 6">Belongs to the universal ribosomal protein uS9 family.</text>
</comment>
<evidence type="ECO:0000256" key="1">
    <source>
        <dbReference type="ARBA" id="ARBA00005251"/>
    </source>
</evidence>
<dbReference type="STRING" id="675824.A0A1E3Q1V9"/>
<dbReference type="Gene3D" id="3.30.230.10">
    <property type="match status" value="1"/>
</dbReference>
<evidence type="ECO:0000313" key="8">
    <source>
        <dbReference type="Proteomes" id="UP000094385"/>
    </source>
</evidence>
<evidence type="ECO:0000256" key="6">
    <source>
        <dbReference type="RuleBase" id="RU003815"/>
    </source>
</evidence>
<name>A0A1E3Q1V9_LIPST</name>
<dbReference type="EMBL" id="KV454297">
    <property type="protein sequence ID" value="ODQ71689.1"/>
    <property type="molecule type" value="Genomic_DNA"/>
</dbReference>
<evidence type="ECO:0000256" key="5">
    <source>
        <dbReference type="ARBA" id="ARBA00042623"/>
    </source>
</evidence>
<dbReference type="InterPro" id="IPR023035">
    <property type="entry name" value="Ribosomal_uS9_bac/plastid"/>
</dbReference>
<dbReference type="FunFam" id="3.30.230.10:FF:000001">
    <property type="entry name" value="30S ribosomal protein S9"/>
    <property type="match status" value="1"/>
</dbReference>